<sequence>MTVIASTIRAFERIAVPDPITRAAIFALVGSRQRALRDTPAAEAVFAADMAAYPIAEHSDDANRQHYELPPRFFELTLGPRRKYSCCLYPTGRESLAEAERLALEETIRHARLEDGQEILELGCGWGSLSLLMASRFPRARVKAVSYSASQRLFIEDQARQQRLDNIAVVTADMNAFVTDRRFDRIVSVEMFEHMANWPALLSRARRWLHPDGRMFLHVFAHDTHPYRFDARDSSDWIGQHFFTGGIMPSHGLIRHMTEHFTVEQEWRWNGRHYQHTARDWLARFDANRAAIMTILEDVYGRDAGLWLRRWRLFYLATAGLFGHDRGRPWGVSHYLLAPGPSQP</sequence>
<reference evidence="2 4" key="1">
    <citation type="submission" date="2020-06" db="EMBL/GenBank/DDBJ databases">
        <title>Description of novel acetic acid bacteria.</title>
        <authorList>
            <person name="Sombolestani A."/>
        </authorList>
    </citation>
    <scope>NUCLEOTIDE SEQUENCE [LARGE SCALE GENOMIC DNA]</scope>
    <source>
        <strain evidence="2 4">LMG 26838</strain>
    </source>
</reference>
<dbReference type="GO" id="GO:0032259">
    <property type="term" value="P:methylation"/>
    <property type="evidence" value="ECO:0007669"/>
    <property type="project" value="UniProtKB-KW"/>
</dbReference>
<dbReference type="InterPro" id="IPR029063">
    <property type="entry name" value="SAM-dependent_MTases_sf"/>
</dbReference>
<comment type="caution">
    <text evidence="1">The sequence shown here is derived from an EMBL/GenBank/DDBJ whole genome shotgun (WGS) entry which is preliminary data.</text>
</comment>
<gene>
    <name evidence="1" type="ORF">FHR90_000791</name>
    <name evidence="2" type="ORF">HUK83_09285</name>
</gene>
<dbReference type="EC" id="2.1.1.79" evidence="1"/>
<name>A0A839UX71_9PROT</name>
<evidence type="ECO:0000313" key="4">
    <source>
        <dbReference type="Proteomes" id="UP000565205"/>
    </source>
</evidence>
<evidence type="ECO:0000313" key="2">
    <source>
        <dbReference type="EMBL" id="NVN30524.1"/>
    </source>
</evidence>
<dbReference type="CDD" id="cd02440">
    <property type="entry name" value="AdoMet_MTases"/>
    <property type="match status" value="1"/>
</dbReference>
<dbReference type="PANTHER" id="PTHR43832">
    <property type="match status" value="1"/>
</dbReference>
<keyword evidence="1" id="KW-0489">Methyltransferase</keyword>
<evidence type="ECO:0000313" key="3">
    <source>
        <dbReference type="Proteomes" id="UP000557688"/>
    </source>
</evidence>
<reference evidence="1 3" key="2">
    <citation type="submission" date="2020-08" db="EMBL/GenBank/DDBJ databases">
        <title>Genomic Encyclopedia of Type Strains, Phase III (KMG-III): the genomes of soil and plant-associated and newly described type strains.</title>
        <authorList>
            <person name="Whitman W."/>
        </authorList>
    </citation>
    <scope>NUCLEOTIDE SEQUENCE [LARGE SCALE GENOMIC DNA]</scope>
    <source>
        <strain evidence="1 3">CECT 8088</strain>
    </source>
</reference>
<evidence type="ECO:0000313" key="1">
    <source>
        <dbReference type="EMBL" id="MBB3172973.1"/>
    </source>
</evidence>
<dbReference type="RefSeq" id="WP_176624126.1">
    <property type="nucleotide sequence ID" value="NZ_JABXXQ010000167.1"/>
</dbReference>
<dbReference type="Gene3D" id="3.40.50.150">
    <property type="entry name" value="Vaccinia Virus protein VP39"/>
    <property type="match status" value="1"/>
</dbReference>
<accession>A0A839UX71</accession>
<keyword evidence="1" id="KW-0808">Transferase</keyword>
<dbReference type="AlphaFoldDB" id="A0A839UX71"/>
<keyword evidence="3" id="KW-1185">Reference proteome</keyword>
<organism evidence="1 3">
    <name type="scientific">Endobacter medicaginis</name>
    <dbReference type="NCBI Taxonomy" id="1181271"/>
    <lineage>
        <taxon>Bacteria</taxon>
        <taxon>Pseudomonadati</taxon>
        <taxon>Pseudomonadota</taxon>
        <taxon>Alphaproteobacteria</taxon>
        <taxon>Acetobacterales</taxon>
        <taxon>Acetobacteraceae</taxon>
        <taxon>Endobacter</taxon>
    </lineage>
</organism>
<proteinExistence type="predicted"/>
<dbReference type="GO" id="GO:0008825">
    <property type="term" value="F:cyclopropane-fatty-acyl-phospholipid synthase activity"/>
    <property type="evidence" value="ECO:0007669"/>
    <property type="project" value="UniProtKB-EC"/>
</dbReference>
<dbReference type="EMBL" id="JACHXV010000003">
    <property type="protein sequence ID" value="MBB3172973.1"/>
    <property type="molecule type" value="Genomic_DNA"/>
</dbReference>
<dbReference type="Proteomes" id="UP000557688">
    <property type="component" value="Unassembled WGS sequence"/>
</dbReference>
<dbReference type="Proteomes" id="UP000565205">
    <property type="component" value="Unassembled WGS sequence"/>
</dbReference>
<dbReference type="EMBL" id="JABXXQ010000167">
    <property type="protein sequence ID" value="NVN30524.1"/>
    <property type="molecule type" value="Genomic_DNA"/>
</dbReference>
<dbReference type="Pfam" id="PF02353">
    <property type="entry name" value="CMAS"/>
    <property type="match status" value="1"/>
</dbReference>
<protein>
    <submittedName>
        <fullName evidence="2">Class I SAM-dependent methyltransferase</fullName>
    </submittedName>
    <submittedName>
        <fullName evidence="1">Cyclopropane-fatty-acyl-phospholipid synthase</fullName>
        <ecNumber evidence="1">2.1.1.79</ecNumber>
    </submittedName>
</protein>
<dbReference type="PANTHER" id="PTHR43832:SF1">
    <property type="entry name" value="S-ADENOSYL-L-METHIONINE-DEPENDENT METHYLTRANSFERASES SUPERFAMILY PROTEIN"/>
    <property type="match status" value="1"/>
</dbReference>
<dbReference type="SUPFAM" id="SSF53335">
    <property type="entry name" value="S-adenosyl-L-methionine-dependent methyltransferases"/>
    <property type="match status" value="1"/>
</dbReference>